<dbReference type="InterPro" id="IPR010982">
    <property type="entry name" value="Lambda_DNA-bd_dom_sf"/>
</dbReference>
<dbReference type="PROSITE" id="PS50943">
    <property type="entry name" value="HTH_CROC1"/>
    <property type="match status" value="1"/>
</dbReference>
<comment type="caution">
    <text evidence="3">The sequence shown here is derived from an EMBL/GenBank/DDBJ whole genome shotgun (WGS) entry which is preliminary data.</text>
</comment>
<feature type="domain" description="HTH cro/C1-type" evidence="2">
    <location>
        <begin position="25"/>
        <end position="79"/>
    </location>
</feature>
<dbReference type="CDD" id="cd02209">
    <property type="entry name" value="cupin_XRE_C"/>
    <property type="match status" value="1"/>
</dbReference>
<proteinExistence type="predicted"/>
<dbReference type="SUPFAM" id="SSF47413">
    <property type="entry name" value="lambda repressor-like DNA-binding domains"/>
    <property type="match status" value="1"/>
</dbReference>
<reference evidence="3 4" key="1">
    <citation type="submission" date="2023-07" db="EMBL/GenBank/DDBJ databases">
        <title>Genomic Encyclopedia of Type Strains, Phase IV (KMG-IV): sequencing the most valuable type-strain genomes for metagenomic binning, comparative biology and taxonomic classification.</title>
        <authorList>
            <person name="Goeker M."/>
        </authorList>
    </citation>
    <scope>NUCLEOTIDE SEQUENCE [LARGE SCALE GENOMIC DNA]</scope>
    <source>
        <strain evidence="3 4">DSM 19619</strain>
    </source>
</reference>
<dbReference type="PANTHER" id="PTHR46797">
    <property type="entry name" value="HTH-TYPE TRANSCRIPTIONAL REGULATOR"/>
    <property type="match status" value="1"/>
</dbReference>
<protein>
    <submittedName>
        <fullName evidence="3">Transcriptional regulator with XRE-family HTH domain</fullName>
    </submittedName>
</protein>
<dbReference type="InterPro" id="IPR011051">
    <property type="entry name" value="RmlC_Cupin_sf"/>
</dbReference>
<dbReference type="PANTHER" id="PTHR46797:SF2">
    <property type="entry name" value="TRANSCRIPTIONAL REGULATOR"/>
    <property type="match status" value="1"/>
</dbReference>
<dbReference type="EMBL" id="JAUSVX010000004">
    <property type="protein sequence ID" value="MDQ0469539.1"/>
    <property type="molecule type" value="Genomic_DNA"/>
</dbReference>
<sequence length="204" mass="21753">MTVEQIDEGDASDHAAADIRVGRRIRALRLERHLGLTELAQRAGISVGALSQIERGLTSLRVRVLWPLAAALDVEPHSLISEGGEEAGDLYSVRANGRRQVPVWSEGIRKDLLSPPGAALTGLMVRVEPGCGAAAAYAHAGHEFGIVEAGELELTIDGVVYLLKAGDSFAFKSTLSHTFRNPGREPCTVLWVNTVKPSEVRGGG</sequence>
<keyword evidence="1" id="KW-0238">DNA-binding</keyword>
<dbReference type="InterPro" id="IPR050807">
    <property type="entry name" value="TransReg_Diox_bact_type"/>
</dbReference>
<gene>
    <name evidence="3" type="ORF">QO011_002555</name>
</gene>
<keyword evidence="4" id="KW-1185">Reference proteome</keyword>
<dbReference type="InterPro" id="IPR001387">
    <property type="entry name" value="Cro/C1-type_HTH"/>
</dbReference>
<organism evidence="3 4">
    <name type="scientific">Labrys wisconsinensis</name>
    <dbReference type="NCBI Taxonomy" id="425677"/>
    <lineage>
        <taxon>Bacteria</taxon>
        <taxon>Pseudomonadati</taxon>
        <taxon>Pseudomonadota</taxon>
        <taxon>Alphaproteobacteria</taxon>
        <taxon>Hyphomicrobiales</taxon>
        <taxon>Xanthobacteraceae</taxon>
        <taxon>Labrys</taxon>
    </lineage>
</organism>
<evidence type="ECO:0000259" key="2">
    <source>
        <dbReference type="PROSITE" id="PS50943"/>
    </source>
</evidence>
<evidence type="ECO:0000313" key="3">
    <source>
        <dbReference type="EMBL" id="MDQ0469539.1"/>
    </source>
</evidence>
<dbReference type="SUPFAM" id="SSF51182">
    <property type="entry name" value="RmlC-like cupins"/>
    <property type="match status" value="1"/>
</dbReference>
<dbReference type="Pfam" id="PF07883">
    <property type="entry name" value="Cupin_2"/>
    <property type="match status" value="1"/>
</dbReference>
<dbReference type="InterPro" id="IPR014710">
    <property type="entry name" value="RmlC-like_jellyroll"/>
</dbReference>
<dbReference type="Gene3D" id="1.10.260.40">
    <property type="entry name" value="lambda repressor-like DNA-binding domains"/>
    <property type="match status" value="1"/>
</dbReference>
<dbReference type="CDD" id="cd00093">
    <property type="entry name" value="HTH_XRE"/>
    <property type="match status" value="1"/>
</dbReference>
<accession>A0ABU0J5L0</accession>
<dbReference type="Proteomes" id="UP001242480">
    <property type="component" value="Unassembled WGS sequence"/>
</dbReference>
<evidence type="ECO:0000256" key="1">
    <source>
        <dbReference type="ARBA" id="ARBA00023125"/>
    </source>
</evidence>
<name>A0ABU0J5L0_9HYPH</name>
<dbReference type="Pfam" id="PF01381">
    <property type="entry name" value="HTH_3"/>
    <property type="match status" value="1"/>
</dbReference>
<dbReference type="SMART" id="SM00530">
    <property type="entry name" value="HTH_XRE"/>
    <property type="match status" value="1"/>
</dbReference>
<dbReference type="RefSeq" id="WP_307272356.1">
    <property type="nucleotide sequence ID" value="NZ_JAUSVX010000004.1"/>
</dbReference>
<dbReference type="Gene3D" id="2.60.120.10">
    <property type="entry name" value="Jelly Rolls"/>
    <property type="match status" value="1"/>
</dbReference>
<evidence type="ECO:0000313" key="4">
    <source>
        <dbReference type="Proteomes" id="UP001242480"/>
    </source>
</evidence>
<dbReference type="InterPro" id="IPR013096">
    <property type="entry name" value="Cupin_2"/>
</dbReference>